<organism evidence="2 3">
    <name type="scientific">Ambrosiozyma monospora</name>
    <name type="common">Yeast</name>
    <name type="synonym">Endomycopsis monosporus</name>
    <dbReference type="NCBI Taxonomy" id="43982"/>
    <lineage>
        <taxon>Eukaryota</taxon>
        <taxon>Fungi</taxon>
        <taxon>Dikarya</taxon>
        <taxon>Ascomycota</taxon>
        <taxon>Saccharomycotina</taxon>
        <taxon>Pichiomycetes</taxon>
        <taxon>Pichiales</taxon>
        <taxon>Pichiaceae</taxon>
        <taxon>Ambrosiozyma</taxon>
    </lineage>
</organism>
<feature type="compositionally biased region" description="Polar residues" evidence="1">
    <location>
        <begin position="286"/>
        <end position="308"/>
    </location>
</feature>
<feature type="compositionally biased region" description="Low complexity" evidence="1">
    <location>
        <begin position="309"/>
        <end position="319"/>
    </location>
</feature>
<evidence type="ECO:0000256" key="1">
    <source>
        <dbReference type="SAM" id="MobiDB-lite"/>
    </source>
</evidence>
<feature type="compositionally biased region" description="Polar residues" evidence="1">
    <location>
        <begin position="19"/>
        <end position="31"/>
    </location>
</feature>
<feature type="compositionally biased region" description="Low complexity" evidence="1">
    <location>
        <begin position="84"/>
        <end position="123"/>
    </location>
</feature>
<feature type="compositionally biased region" description="Low complexity" evidence="1">
    <location>
        <begin position="269"/>
        <end position="285"/>
    </location>
</feature>
<dbReference type="EMBL" id="BSXU01003066">
    <property type="protein sequence ID" value="GMG39638.1"/>
    <property type="molecule type" value="Genomic_DNA"/>
</dbReference>
<feature type="compositionally biased region" description="Low complexity" evidence="1">
    <location>
        <begin position="162"/>
        <end position="192"/>
    </location>
</feature>
<proteinExistence type="predicted"/>
<feature type="compositionally biased region" description="Basic residues" evidence="1">
    <location>
        <begin position="326"/>
        <end position="338"/>
    </location>
</feature>
<sequence length="338" mass="35059">MTQKLFQAKFKFSLDKPSTDNTKFFSGGQDQSRPESAPPSSIPSFSLGSKSNTLGGAGLAGTQQPTNSSNSAPAFKFNRSGLQTGSNGTSTVASNTASSSTTGFGFGGPTNSSSTATSLNSINKPVLPSTSIAATPSPQPSFGFAANKNNSSSGFGFGGTSGVNTGNKPNQGFNFGNTQSGFSGFNNNSNTQPGFGSSNNNNSQPGFGGFGTQNGNKGTQFSFTNPSTGNTFDQTQPQTQTQQGQIFNFNNNNNSTFPSPAGSGFNLSGGQHPQQQQQGPQFNQPAFNPSRSATPNFNFTGQQQTNLNPSAIFSSAPPSTATPPPGRRRLLRGMRNRR</sequence>
<accession>A0A9W6Z0E3</accession>
<feature type="region of interest" description="Disordered" evidence="1">
    <location>
        <begin position="15"/>
        <end position="338"/>
    </location>
</feature>
<evidence type="ECO:0000313" key="2">
    <source>
        <dbReference type="EMBL" id="GMG39638.1"/>
    </source>
</evidence>
<reference evidence="2" key="1">
    <citation type="submission" date="2023-04" db="EMBL/GenBank/DDBJ databases">
        <title>Ambrosiozyma monospora NBRC 1965.</title>
        <authorList>
            <person name="Ichikawa N."/>
            <person name="Sato H."/>
            <person name="Tonouchi N."/>
        </authorList>
    </citation>
    <scope>NUCLEOTIDE SEQUENCE</scope>
    <source>
        <strain evidence="2">NBRC 1965</strain>
    </source>
</reference>
<protein>
    <submittedName>
        <fullName evidence="2">Unnamed protein product</fullName>
    </submittedName>
</protein>
<comment type="caution">
    <text evidence="2">The sequence shown here is derived from an EMBL/GenBank/DDBJ whole genome shotgun (WGS) entry which is preliminary data.</text>
</comment>
<keyword evidence="3" id="KW-1185">Reference proteome</keyword>
<feature type="compositionally biased region" description="Polar residues" evidence="1">
    <location>
        <begin position="42"/>
        <end position="54"/>
    </location>
</feature>
<feature type="compositionally biased region" description="Low complexity" evidence="1">
    <location>
        <begin position="141"/>
        <end position="154"/>
    </location>
</feature>
<name>A0A9W6Z0E3_AMBMO</name>
<feature type="compositionally biased region" description="Polar residues" evidence="1">
    <location>
        <begin position="193"/>
        <end position="205"/>
    </location>
</feature>
<feature type="compositionally biased region" description="Polar residues" evidence="1">
    <location>
        <begin position="61"/>
        <end position="72"/>
    </location>
</feature>
<evidence type="ECO:0000313" key="3">
    <source>
        <dbReference type="Proteomes" id="UP001165063"/>
    </source>
</evidence>
<gene>
    <name evidence="2" type="ORF">Amon01_000550200</name>
</gene>
<dbReference type="Proteomes" id="UP001165063">
    <property type="component" value="Unassembled WGS sequence"/>
</dbReference>
<feature type="compositionally biased region" description="Polar residues" evidence="1">
    <location>
        <begin position="213"/>
        <end position="229"/>
    </location>
</feature>
<dbReference type="AlphaFoldDB" id="A0A9W6Z0E3"/>
<feature type="compositionally biased region" description="Low complexity" evidence="1">
    <location>
        <begin position="230"/>
        <end position="257"/>
    </location>
</feature>